<accession>A0A9D1HAI2</accession>
<dbReference type="AlphaFoldDB" id="A0A9D1HAI2"/>
<dbReference type="Proteomes" id="UP000824161">
    <property type="component" value="Unassembled WGS sequence"/>
</dbReference>
<gene>
    <name evidence="5" type="primary">rmuC</name>
    <name evidence="5" type="ORF">IAC44_05420</name>
</gene>
<evidence type="ECO:0000256" key="4">
    <source>
        <dbReference type="ARBA" id="ARBA00023172"/>
    </source>
</evidence>
<dbReference type="PANTHER" id="PTHR30563">
    <property type="entry name" value="DNA RECOMBINATION PROTEIN RMUC"/>
    <property type="match status" value="1"/>
</dbReference>
<reference evidence="5" key="2">
    <citation type="journal article" date="2021" name="PeerJ">
        <title>Extensive microbial diversity within the chicken gut microbiome revealed by metagenomics and culture.</title>
        <authorList>
            <person name="Gilroy R."/>
            <person name="Ravi A."/>
            <person name="Getino M."/>
            <person name="Pursley I."/>
            <person name="Horton D.L."/>
            <person name="Alikhan N.F."/>
            <person name="Baker D."/>
            <person name="Gharbi K."/>
            <person name="Hall N."/>
            <person name="Watson M."/>
            <person name="Adriaenssens E.M."/>
            <person name="Foster-Nyarko E."/>
            <person name="Jarju S."/>
            <person name="Secka A."/>
            <person name="Antonio M."/>
            <person name="Oren A."/>
            <person name="Chaudhuri R.R."/>
            <person name="La Ragione R."/>
            <person name="Hildebrand F."/>
            <person name="Pallen M.J."/>
        </authorList>
    </citation>
    <scope>NUCLEOTIDE SEQUENCE</scope>
    <source>
        <strain evidence="5">1383</strain>
    </source>
</reference>
<name>A0A9D1HAI2_9FLAO</name>
<evidence type="ECO:0000256" key="3">
    <source>
        <dbReference type="ARBA" id="ARBA00023054"/>
    </source>
</evidence>
<reference evidence="5" key="1">
    <citation type="submission" date="2020-10" db="EMBL/GenBank/DDBJ databases">
        <authorList>
            <person name="Gilroy R."/>
        </authorList>
    </citation>
    <scope>NUCLEOTIDE SEQUENCE</scope>
    <source>
        <strain evidence="5">1383</strain>
    </source>
</reference>
<evidence type="ECO:0000313" key="6">
    <source>
        <dbReference type="Proteomes" id="UP000824161"/>
    </source>
</evidence>
<dbReference type="EMBL" id="DVLY01000135">
    <property type="protein sequence ID" value="HIT98264.1"/>
    <property type="molecule type" value="Genomic_DNA"/>
</dbReference>
<proteinExistence type="inferred from homology"/>
<organism evidence="5 6">
    <name type="scientific">Candidatus Merdimorpha stercoravium</name>
    <dbReference type="NCBI Taxonomy" id="2840863"/>
    <lineage>
        <taxon>Bacteria</taxon>
        <taxon>Pseudomonadati</taxon>
        <taxon>Bacteroidota</taxon>
        <taxon>Flavobacteriia</taxon>
        <taxon>Flavobacteriales</taxon>
        <taxon>Candidatus Merdimorpha</taxon>
    </lineage>
</organism>
<dbReference type="PANTHER" id="PTHR30563:SF0">
    <property type="entry name" value="DNA RECOMBINATION PROTEIN RMUC"/>
    <property type="match status" value="1"/>
</dbReference>
<dbReference type="InterPro" id="IPR003798">
    <property type="entry name" value="DNA_recombination_RmuC"/>
</dbReference>
<protein>
    <submittedName>
        <fullName evidence="5">DNA recombination protein RmuC</fullName>
    </submittedName>
</protein>
<comment type="function">
    <text evidence="1">Involved in DNA recombination.</text>
</comment>
<keyword evidence="3" id="KW-0175">Coiled coil</keyword>
<evidence type="ECO:0000256" key="2">
    <source>
        <dbReference type="ARBA" id="ARBA00009840"/>
    </source>
</evidence>
<dbReference type="Pfam" id="PF02646">
    <property type="entry name" value="RmuC"/>
    <property type="match status" value="1"/>
</dbReference>
<comment type="similarity">
    <text evidence="2">Belongs to the RmuC family.</text>
</comment>
<dbReference type="GO" id="GO:0006310">
    <property type="term" value="P:DNA recombination"/>
    <property type="evidence" value="ECO:0007669"/>
    <property type="project" value="UniProtKB-KW"/>
</dbReference>
<comment type="caution">
    <text evidence="5">The sequence shown here is derived from an EMBL/GenBank/DDBJ whole genome shotgun (WGS) entry which is preliminary data.</text>
</comment>
<keyword evidence="4" id="KW-0233">DNA recombination</keyword>
<evidence type="ECO:0000256" key="1">
    <source>
        <dbReference type="ARBA" id="ARBA00003416"/>
    </source>
</evidence>
<sequence length="436" mass="49439">MVEILLWVALVLLIVLVVLGLRQRPASFREDAERIERTVREENRTARDESAGTLSRFQTELKDDMARQESRSREDFQLLVQSLGERMDKMALFLKEQNEAVARALKENTLTLETKLQGIREDNEKQLERMRLTVDEKLQSTLEKRLTESFKRVTDQLETVHKGLGEMHSLAVNVGDLKNVLTNVKIRGTWGEYQLGNILQQMLSPDQYGQNVHPNPAKASNVVEYAVKLPGSDSSDVPVYLPIDAKFPKEDYELLVNASEAGDPERVAAARKNLLGRVRIFAKEIHDKYIEPPYTTNFAIMFMPVEAIYAEVLREPGFFEELQRAYKVTITGPTTLAAFLNSLQMGFRTLAITKRSDEIWKTLSAVKTEFGNFSTVLDQVYDQVNKAQNTLGKLRTTRVNKMNIRLRGLETIDGAQAQHLLGLDAAPEDDGEEEAL</sequence>
<evidence type="ECO:0000313" key="5">
    <source>
        <dbReference type="EMBL" id="HIT98264.1"/>
    </source>
</evidence>